<dbReference type="InterPro" id="IPR001810">
    <property type="entry name" value="F-box_dom"/>
</dbReference>
<protein>
    <recommendedName>
        <fullName evidence="2">F-box domain-containing protein</fullName>
    </recommendedName>
</protein>
<feature type="compositionally biased region" description="Basic and acidic residues" evidence="1">
    <location>
        <begin position="226"/>
        <end position="238"/>
    </location>
</feature>
<name>A0AAW0GVH4_9APHY</name>
<keyword evidence="4" id="KW-1185">Reference proteome</keyword>
<evidence type="ECO:0000313" key="4">
    <source>
        <dbReference type="Proteomes" id="UP001385951"/>
    </source>
</evidence>
<proteinExistence type="predicted"/>
<dbReference type="EMBL" id="JASBNA010000003">
    <property type="protein sequence ID" value="KAK7694092.1"/>
    <property type="molecule type" value="Genomic_DNA"/>
</dbReference>
<feature type="region of interest" description="Disordered" evidence="1">
    <location>
        <begin position="215"/>
        <end position="238"/>
    </location>
</feature>
<feature type="domain" description="F-box" evidence="2">
    <location>
        <begin position="1"/>
        <end position="47"/>
    </location>
</feature>
<organism evidence="3 4">
    <name type="scientific">Cerrena zonata</name>
    <dbReference type="NCBI Taxonomy" id="2478898"/>
    <lineage>
        <taxon>Eukaryota</taxon>
        <taxon>Fungi</taxon>
        <taxon>Dikarya</taxon>
        <taxon>Basidiomycota</taxon>
        <taxon>Agaricomycotina</taxon>
        <taxon>Agaricomycetes</taxon>
        <taxon>Polyporales</taxon>
        <taxon>Cerrenaceae</taxon>
        <taxon>Cerrena</taxon>
    </lineage>
</organism>
<evidence type="ECO:0000313" key="3">
    <source>
        <dbReference type="EMBL" id="KAK7694092.1"/>
    </source>
</evidence>
<reference evidence="3 4" key="1">
    <citation type="submission" date="2022-09" db="EMBL/GenBank/DDBJ databases">
        <authorList>
            <person name="Palmer J.M."/>
        </authorList>
    </citation>
    <scope>NUCLEOTIDE SEQUENCE [LARGE SCALE GENOMIC DNA]</scope>
    <source>
        <strain evidence="3 4">DSM 7382</strain>
    </source>
</reference>
<dbReference type="AlphaFoldDB" id="A0AAW0GVH4"/>
<accession>A0AAW0GVH4</accession>
<evidence type="ECO:0000259" key="2">
    <source>
        <dbReference type="PROSITE" id="PS50181"/>
    </source>
</evidence>
<dbReference type="PROSITE" id="PS50181">
    <property type="entry name" value="FBOX"/>
    <property type="match status" value="1"/>
</dbReference>
<sequence length="431" mass="49516">MVGFLDIPYELRMQIYESTPAADIICLLQTSRETYSDVADESMWKMLCARYGITSLELFQPGATFRQVYTGLLHTYGPFIGLWANDDPYHGAVIQFRYRRGGIVGEKWTFSSSFSFEWYGVAPSSSQLQPCPVAFVFIELIDPTQSLALTDHDIPESLHVCDTMERVRIHWHVPAASDSPQSYTGPPPSICVLAPTYQAYCTPFFDGYSWEPEPHPEFPPSTNDSCYDKDRDRPPLREESWPTFDNTLTCTSQDIEGNGQILAGTTSKLLKPWAISFVYSYPDKRIQDCFVDFHSRFACLGLDGRQYEDSPLDPIDYFRRICPRYYPLRYPKPPVDPTRSQLDVFNGLWIWKIEYSTQVLFLDYVQESKTIRALRITGDDDDPRGTIAWTFDVQSETLLDEQDLRLFGDISPEWKIYAGTTTSRRLHRGPS</sequence>
<gene>
    <name evidence="3" type="ORF">QCA50_003668</name>
</gene>
<dbReference type="SUPFAM" id="SSF81383">
    <property type="entry name" value="F-box domain"/>
    <property type="match status" value="1"/>
</dbReference>
<evidence type="ECO:0000256" key="1">
    <source>
        <dbReference type="SAM" id="MobiDB-lite"/>
    </source>
</evidence>
<comment type="caution">
    <text evidence="3">The sequence shown here is derived from an EMBL/GenBank/DDBJ whole genome shotgun (WGS) entry which is preliminary data.</text>
</comment>
<dbReference type="InterPro" id="IPR036047">
    <property type="entry name" value="F-box-like_dom_sf"/>
</dbReference>
<dbReference type="Proteomes" id="UP001385951">
    <property type="component" value="Unassembled WGS sequence"/>
</dbReference>